<protein>
    <recommendedName>
        <fullName evidence="3">Cytoplasmic protein</fullName>
    </recommendedName>
</protein>
<reference evidence="1 2" key="1">
    <citation type="submission" date="2017-08" db="EMBL/GenBank/DDBJ databases">
        <title>Fine stratification of microbial communities through a metagenomic profile of the photic zone.</title>
        <authorList>
            <person name="Haro-Moreno J.M."/>
            <person name="Lopez-Perez M."/>
            <person name="De La Torre J."/>
            <person name="Picazo A."/>
            <person name="Camacho A."/>
            <person name="Rodriguez-Valera F."/>
        </authorList>
    </citation>
    <scope>NUCLEOTIDE SEQUENCE [LARGE SCALE GENOMIC DNA]</scope>
    <source>
        <strain evidence="1">MED-G24</strain>
    </source>
</reference>
<dbReference type="InterPro" id="IPR019231">
    <property type="entry name" value="DUF2170"/>
</dbReference>
<dbReference type="Proteomes" id="UP000219327">
    <property type="component" value="Unassembled WGS sequence"/>
</dbReference>
<proteinExistence type="predicted"/>
<evidence type="ECO:0000313" key="2">
    <source>
        <dbReference type="Proteomes" id="UP000219327"/>
    </source>
</evidence>
<gene>
    <name evidence="1" type="ORF">CNE99_06615</name>
</gene>
<dbReference type="Pfam" id="PF09938">
    <property type="entry name" value="DUF2170"/>
    <property type="match status" value="1"/>
</dbReference>
<evidence type="ECO:0008006" key="3">
    <source>
        <dbReference type="Google" id="ProtNLM"/>
    </source>
</evidence>
<dbReference type="EMBL" id="NTKD01000033">
    <property type="protein sequence ID" value="PDH38867.1"/>
    <property type="molecule type" value="Genomic_DNA"/>
</dbReference>
<evidence type="ECO:0000313" key="1">
    <source>
        <dbReference type="EMBL" id="PDH38867.1"/>
    </source>
</evidence>
<comment type="caution">
    <text evidence="1">The sequence shown here is derived from an EMBL/GenBank/DDBJ whole genome shotgun (WGS) entry which is preliminary data.</text>
</comment>
<dbReference type="AlphaFoldDB" id="A0A2A5WRL3"/>
<accession>A0A2A5WRL3</accession>
<organism evidence="1 2">
    <name type="scientific">OM182 bacterium MED-G24</name>
    <dbReference type="NCBI Taxonomy" id="1986255"/>
    <lineage>
        <taxon>Bacteria</taxon>
        <taxon>Pseudomonadati</taxon>
        <taxon>Pseudomonadota</taxon>
        <taxon>Gammaproteobacteria</taxon>
        <taxon>OMG group</taxon>
        <taxon>OM182 clade</taxon>
    </lineage>
</organism>
<sequence length="135" mass="15075">MATVDLAQRILDIGSFDGFEFDCQPIPGEIDLLQVTVSEFEDLPVFVSVTDNQILCITYLFAESDLDPSRRSDMLEEMLTLNIPMPLSSFAKIDDRYVVFGALAIGSGIEEICHEFITLTENCAEALLALEEYLK</sequence>
<name>A0A2A5WRL3_9GAMM</name>